<reference evidence="2" key="2">
    <citation type="submission" date="2020-09" db="EMBL/GenBank/DDBJ databases">
        <authorList>
            <person name="Sun Q."/>
            <person name="Kim S."/>
        </authorList>
    </citation>
    <scope>NUCLEOTIDE SEQUENCE</scope>
    <source>
        <strain evidence="2">KCTC 12988</strain>
    </source>
</reference>
<name>A0A918WP31_9BACT</name>
<protein>
    <recommendedName>
        <fullName evidence="4">HupE / UreJ protein</fullName>
    </recommendedName>
</protein>
<gene>
    <name evidence="2" type="ORF">GCM10007100_30390</name>
</gene>
<dbReference type="Pfam" id="PF13795">
    <property type="entry name" value="HupE_UreJ_2"/>
    <property type="match status" value="1"/>
</dbReference>
<feature type="transmembrane region" description="Helical" evidence="1">
    <location>
        <begin position="244"/>
        <end position="264"/>
    </location>
</feature>
<evidence type="ECO:0008006" key="4">
    <source>
        <dbReference type="Google" id="ProtNLM"/>
    </source>
</evidence>
<sequence length="335" mass="37837">MEQLYSEFKESEEGWRLEVQFDAGYADPVTRDAPLVPQPTREWLLAQSEESWAEMRREAEIYLRELLTIRANGRDLDWEASFPDWEASPPDFPELLNGGGYFRVNVAGEEPGRLVIGVREGNYPKLIVEREGTYLVVDKGEQKEVREGGRWWVWLREGYRHVIPLGWDHVLFVFGLFFYRRKLLELFHQSLAFTVAHSVTLGLAAAGLVMLPESWSGPLEVAIALSLVLVGLENLRKERRLKLRLFLVFLLGLLHGLGFAGALANYVDREALVPSVAALNIGVELAQITLLGLAWLLTIKWSEKPAYEKVRVSGSLLVAAAGAYWAVTRLMGLFA</sequence>
<feature type="transmembrane region" description="Helical" evidence="1">
    <location>
        <begin position="276"/>
        <end position="298"/>
    </location>
</feature>
<evidence type="ECO:0000313" key="3">
    <source>
        <dbReference type="Proteomes" id="UP000644507"/>
    </source>
</evidence>
<organism evidence="2 3">
    <name type="scientific">Roseibacillus persicicus</name>
    <dbReference type="NCBI Taxonomy" id="454148"/>
    <lineage>
        <taxon>Bacteria</taxon>
        <taxon>Pseudomonadati</taxon>
        <taxon>Verrucomicrobiota</taxon>
        <taxon>Verrucomicrobiia</taxon>
        <taxon>Verrucomicrobiales</taxon>
        <taxon>Verrucomicrobiaceae</taxon>
        <taxon>Roseibacillus</taxon>
    </lineage>
</organism>
<keyword evidence="1" id="KW-0472">Membrane</keyword>
<accession>A0A918WP31</accession>
<keyword evidence="3" id="KW-1185">Reference proteome</keyword>
<reference evidence="2" key="1">
    <citation type="journal article" date="2014" name="Int. J. Syst. Evol. Microbiol.">
        <title>Complete genome sequence of Corynebacterium casei LMG S-19264T (=DSM 44701T), isolated from a smear-ripened cheese.</title>
        <authorList>
            <consortium name="US DOE Joint Genome Institute (JGI-PGF)"/>
            <person name="Walter F."/>
            <person name="Albersmeier A."/>
            <person name="Kalinowski J."/>
            <person name="Ruckert C."/>
        </authorList>
    </citation>
    <scope>NUCLEOTIDE SEQUENCE</scope>
    <source>
        <strain evidence="2">KCTC 12988</strain>
    </source>
</reference>
<dbReference type="AlphaFoldDB" id="A0A918WP31"/>
<feature type="transmembrane region" description="Helical" evidence="1">
    <location>
        <begin position="161"/>
        <end position="179"/>
    </location>
</feature>
<feature type="transmembrane region" description="Helical" evidence="1">
    <location>
        <begin position="310"/>
        <end position="327"/>
    </location>
</feature>
<keyword evidence="1" id="KW-0812">Transmembrane</keyword>
<dbReference type="EMBL" id="BMXI01000014">
    <property type="protein sequence ID" value="GHC61045.1"/>
    <property type="molecule type" value="Genomic_DNA"/>
</dbReference>
<evidence type="ECO:0000313" key="2">
    <source>
        <dbReference type="EMBL" id="GHC61045.1"/>
    </source>
</evidence>
<keyword evidence="1" id="KW-1133">Transmembrane helix</keyword>
<feature type="transmembrane region" description="Helical" evidence="1">
    <location>
        <begin position="191"/>
        <end position="209"/>
    </location>
</feature>
<proteinExistence type="predicted"/>
<comment type="caution">
    <text evidence="2">The sequence shown here is derived from an EMBL/GenBank/DDBJ whole genome shotgun (WGS) entry which is preliminary data.</text>
</comment>
<evidence type="ECO:0000256" key="1">
    <source>
        <dbReference type="SAM" id="Phobius"/>
    </source>
</evidence>
<feature type="transmembrane region" description="Helical" evidence="1">
    <location>
        <begin position="215"/>
        <end position="232"/>
    </location>
</feature>
<dbReference type="InterPro" id="IPR032809">
    <property type="entry name" value="Put_HupE_UreJ"/>
</dbReference>
<dbReference type="Proteomes" id="UP000644507">
    <property type="component" value="Unassembled WGS sequence"/>
</dbReference>